<dbReference type="Proteomes" id="UP001178662">
    <property type="component" value="Chromosome"/>
</dbReference>
<reference evidence="3" key="1">
    <citation type="submission" date="2023-03" db="EMBL/GenBank/DDBJ databases">
        <title>Andean soil-derived lignocellulolytic bacterial consortium as a source of novel taxa and putative plastic-active enzymes.</title>
        <authorList>
            <person name="Diaz-Garcia L."/>
            <person name="Chuvochina M."/>
            <person name="Feuerriegel G."/>
            <person name="Bunk B."/>
            <person name="Sproer C."/>
            <person name="Streit W.R."/>
            <person name="Rodriguez L.M."/>
            <person name="Overmann J."/>
            <person name="Jimenez D.J."/>
        </authorList>
    </citation>
    <scope>NUCLEOTIDE SEQUENCE</scope>
    <source>
        <strain evidence="3">MAG 2441</strain>
    </source>
</reference>
<keyword evidence="1" id="KW-1005">Bacterial flagellum biogenesis</keyword>
<feature type="coiled-coil region" evidence="2">
    <location>
        <begin position="3"/>
        <end position="30"/>
    </location>
</feature>
<proteinExistence type="predicted"/>
<dbReference type="GO" id="GO:0044780">
    <property type="term" value="P:bacterial-type flagellum assembly"/>
    <property type="evidence" value="ECO:0007669"/>
    <property type="project" value="InterPro"/>
</dbReference>
<organism evidence="3 4">
    <name type="scientific">Candidatus Cohnella colombiensis</name>
    <dbReference type="NCBI Taxonomy" id="3121368"/>
    <lineage>
        <taxon>Bacteria</taxon>
        <taxon>Bacillati</taxon>
        <taxon>Bacillota</taxon>
        <taxon>Bacilli</taxon>
        <taxon>Bacillales</taxon>
        <taxon>Paenibacillaceae</taxon>
        <taxon>Cohnella</taxon>
    </lineage>
</organism>
<name>A0AA95JF61_9BACL</name>
<keyword evidence="3" id="KW-0969">Cilium</keyword>
<keyword evidence="2" id="KW-0175">Coiled coil</keyword>
<dbReference type="AlphaFoldDB" id="A0AA95JF61"/>
<gene>
    <name evidence="3" type="primary">flgN</name>
    <name evidence="3" type="ORF">P0Y55_15260</name>
</gene>
<keyword evidence="4" id="KW-1185">Reference proteome</keyword>
<dbReference type="EMBL" id="CP119317">
    <property type="protein sequence ID" value="WEK53904.1"/>
    <property type="molecule type" value="Genomic_DNA"/>
</dbReference>
<evidence type="ECO:0000313" key="3">
    <source>
        <dbReference type="EMBL" id="WEK53904.1"/>
    </source>
</evidence>
<dbReference type="Pfam" id="PF05130">
    <property type="entry name" value="FlgN"/>
    <property type="match status" value="1"/>
</dbReference>
<keyword evidence="3" id="KW-0282">Flagellum</keyword>
<protein>
    <submittedName>
        <fullName evidence="3">Flagellar export chaperone FlgN</fullName>
    </submittedName>
</protein>
<dbReference type="Gene3D" id="1.20.58.300">
    <property type="entry name" value="FlgN-like"/>
    <property type="match status" value="1"/>
</dbReference>
<evidence type="ECO:0000256" key="1">
    <source>
        <dbReference type="ARBA" id="ARBA00022795"/>
    </source>
</evidence>
<dbReference type="InterPro" id="IPR007809">
    <property type="entry name" value="FlgN-like"/>
</dbReference>
<accession>A0AA95JF61</accession>
<evidence type="ECO:0000313" key="4">
    <source>
        <dbReference type="Proteomes" id="UP001178662"/>
    </source>
</evidence>
<evidence type="ECO:0000256" key="2">
    <source>
        <dbReference type="SAM" id="Coils"/>
    </source>
</evidence>
<keyword evidence="3" id="KW-0966">Cell projection</keyword>
<sequence length="167" mass="19249">MAIQQLCEVLETLLQQHEQLQQYAEQKKAALIQNDVNLLNETVNKEARLIKLISDAELKRHDAVYRFYQEKGFQATSSTKVADVIRMVTNSQDKLRLLELSERLTSVVYQLKALNDLNMTLIQQAIEINDFSLNILAGSFEPQDFVYKKPTDYSQSGMNLKFFDSRA</sequence>
<dbReference type="SUPFAM" id="SSF140566">
    <property type="entry name" value="FlgN-like"/>
    <property type="match status" value="1"/>
</dbReference>
<dbReference type="InterPro" id="IPR036679">
    <property type="entry name" value="FlgN-like_sf"/>
</dbReference>